<accession>A0A2Y9C3H5</accession>
<organism evidence="8 10">
    <name type="scientific">Jannaschia seohaensis</name>
    <dbReference type="NCBI Taxonomy" id="475081"/>
    <lineage>
        <taxon>Bacteria</taxon>
        <taxon>Pseudomonadati</taxon>
        <taxon>Pseudomonadota</taxon>
        <taxon>Alphaproteobacteria</taxon>
        <taxon>Rhodobacterales</taxon>
        <taxon>Roseobacteraceae</taxon>
        <taxon>Jannaschia</taxon>
    </lineage>
</organism>
<keyword evidence="4" id="KW-0560">Oxidoreductase</keyword>
<dbReference type="OrthoDB" id="7209371at2"/>
<dbReference type="Gene3D" id="3.60.130.10">
    <property type="entry name" value="Clavaminate synthase-like"/>
    <property type="match status" value="1"/>
</dbReference>
<dbReference type="GO" id="GO:0016706">
    <property type="term" value="F:2-oxoglutarate-dependent dioxygenase activity"/>
    <property type="evidence" value="ECO:0007669"/>
    <property type="project" value="UniProtKB-ARBA"/>
</dbReference>
<reference evidence="8 10" key="1">
    <citation type="submission" date="2016-10" db="EMBL/GenBank/DDBJ databases">
        <authorList>
            <person name="Cai Z."/>
        </authorList>
    </citation>
    <scope>NUCLEOTIDE SEQUENCE [LARGE SCALE GENOMIC DNA]</scope>
    <source>
        <strain evidence="8 10">DSM 25227</strain>
    </source>
</reference>
<dbReference type="Pfam" id="PF02668">
    <property type="entry name" value="TauD"/>
    <property type="match status" value="1"/>
</dbReference>
<evidence type="ECO:0000259" key="6">
    <source>
        <dbReference type="Pfam" id="PF02668"/>
    </source>
</evidence>
<dbReference type="PANTHER" id="PTHR43779:SF3">
    <property type="entry name" value="(3R)-3-[(CARBOXYMETHYL)AMINO]FATTY ACID OXYGENASE_DECARBOXYLASE"/>
    <property type="match status" value="1"/>
</dbReference>
<protein>
    <submittedName>
        <fullName evidence="8">Alpha-ketoglutarate-dependent 2,4-dichlorophenoxyacetate dioxygenase</fullName>
    </submittedName>
</protein>
<name>A0A2Y9C3H5_9RHOB</name>
<feature type="domain" description="TauD/TfdA-like" evidence="6">
    <location>
        <begin position="3"/>
        <end position="92"/>
    </location>
</feature>
<evidence type="ECO:0000313" key="8">
    <source>
        <dbReference type="EMBL" id="SSA51482.1"/>
    </source>
</evidence>
<dbReference type="InterPro" id="IPR051178">
    <property type="entry name" value="TfdA_dioxygenase"/>
</dbReference>
<dbReference type="PANTHER" id="PTHR43779">
    <property type="entry name" value="DIOXYGENASE RV0097-RELATED"/>
    <property type="match status" value="1"/>
</dbReference>
<dbReference type="EMBL" id="UETC01000020">
    <property type="protein sequence ID" value="SSA51482.1"/>
    <property type="molecule type" value="Genomic_DNA"/>
</dbReference>
<gene>
    <name evidence="7" type="ORF">BCF38_12025</name>
    <name evidence="8" type="ORF">SAMN05421539_12025</name>
</gene>
<dbReference type="InterPro" id="IPR042098">
    <property type="entry name" value="TauD-like_sf"/>
</dbReference>
<keyword evidence="9" id="KW-1185">Reference proteome</keyword>
<reference evidence="7 9" key="2">
    <citation type="submission" date="2018-03" db="EMBL/GenBank/DDBJ databases">
        <title>Genomic Encyclopedia of Archaeal and Bacterial Type Strains, Phase II (KMG-II): from individual species to whole genera.</title>
        <authorList>
            <person name="Goeker M."/>
        </authorList>
    </citation>
    <scope>NUCLEOTIDE SEQUENCE [LARGE SCALE GENOMIC DNA]</scope>
    <source>
        <strain evidence="7 9">DSM 25227</strain>
    </source>
</reference>
<dbReference type="Proteomes" id="UP000245839">
    <property type="component" value="Unassembled WGS sequence"/>
</dbReference>
<dbReference type="EMBL" id="QGDJ01000020">
    <property type="protein sequence ID" value="PWJ11181.1"/>
    <property type="molecule type" value="Genomic_DNA"/>
</dbReference>
<evidence type="ECO:0000313" key="7">
    <source>
        <dbReference type="EMBL" id="PWJ11181.1"/>
    </source>
</evidence>
<proteinExistence type="inferred from homology"/>
<evidence type="ECO:0000256" key="1">
    <source>
        <dbReference type="ARBA" id="ARBA00005896"/>
    </source>
</evidence>
<evidence type="ECO:0000256" key="2">
    <source>
        <dbReference type="ARBA" id="ARBA00022723"/>
    </source>
</evidence>
<comment type="similarity">
    <text evidence="1">Belongs to the TfdA dioxygenase family.</text>
</comment>
<dbReference type="AlphaFoldDB" id="A0A2Y9C3H5"/>
<evidence type="ECO:0000256" key="5">
    <source>
        <dbReference type="ARBA" id="ARBA00023004"/>
    </source>
</evidence>
<dbReference type="Proteomes" id="UP000251571">
    <property type="component" value="Unassembled WGS sequence"/>
</dbReference>
<dbReference type="GO" id="GO:0046872">
    <property type="term" value="F:metal ion binding"/>
    <property type="evidence" value="ECO:0007669"/>
    <property type="project" value="UniProtKB-KW"/>
</dbReference>
<dbReference type="InterPro" id="IPR003819">
    <property type="entry name" value="TauD/TfdA-like"/>
</dbReference>
<keyword evidence="3 8" id="KW-0223">Dioxygenase</keyword>
<dbReference type="SUPFAM" id="SSF51197">
    <property type="entry name" value="Clavaminate synthase-like"/>
    <property type="match status" value="1"/>
</dbReference>
<keyword evidence="5" id="KW-0408">Iron</keyword>
<sequence length="111" mass="12436">MFNKWPDQLWKSVWTNPVNGREARYVASHSFAVEGYDAAEGEALLEELIAVCSQPRFVCAHHWDVGGVLLWDQRAVLHRGTPWPYDQPRKLASLCSSAGPEDGLAEMRPAS</sequence>
<evidence type="ECO:0000313" key="9">
    <source>
        <dbReference type="Proteomes" id="UP000245839"/>
    </source>
</evidence>
<evidence type="ECO:0000256" key="4">
    <source>
        <dbReference type="ARBA" id="ARBA00023002"/>
    </source>
</evidence>
<evidence type="ECO:0000313" key="10">
    <source>
        <dbReference type="Proteomes" id="UP000251571"/>
    </source>
</evidence>
<keyword evidence="2" id="KW-0479">Metal-binding</keyword>
<evidence type="ECO:0000256" key="3">
    <source>
        <dbReference type="ARBA" id="ARBA00022964"/>
    </source>
</evidence>